<reference evidence="1" key="1">
    <citation type="journal article" date="2015" name="Nature">
        <title>Complex archaea that bridge the gap between prokaryotes and eukaryotes.</title>
        <authorList>
            <person name="Spang A."/>
            <person name="Saw J.H."/>
            <person name="Jorgensen S.L."/>
            <person name="Zaremba-Niedzwiedzka K."/>
            <person name="Martijn J."/>
            <person name="Lind A.E."/>
            <person name="van Eijk R."/>
            <person name="Schleper C."/>
            <person name="Guy L."/>
            <person name="Ettema T.J."/>
        </authorList>
    </citation>
    <scope>NUCLEOTIDE SEQUENCE</scope>
</reference>
<organism evidence="1">
    <name type="scientific">marine sediment metagenome</name>
    <dbReference type="NCBI Taxonomy" id="412755"/>
    <lineage>
        <taxon>unclassified sequences</taxon>
        <taxon>metagenomes</taxon>
        <taxon>ecological metagenomes</taxon>
    </lineage>
</organism>
<evidence type="ECO:0000313" key="1">
    <source>
        <dbReference type="EMBL" id="KKL26532.1"/>
    </source>
</evidence>
<dbReference type="EMBL" id="LAZR01035806">
    <property type="protein sequence ID" value="KKL26532.1"/>
    <property type="molecule type" value="Genomic_DNA"/>
</dbReference>
<protein>
    <submittedName>
        <fullName evidence="1">Uncharacterized protein</fullName>
    </submittedName>
</protein>
<proteinExistence type="predicted"/>
<dbReference type="AlphaFoldDB" id="A0A0F9CJA7"/>
<feature type="non-terminal residue" evidence="1">
    <location>
        <position position="40"/>
    </location>
</feature>
<comment type="caution">
    <text evidence="1">The sequence shown here is derived from an EMBL/GenBank/DDBJ whole genome shotgun (WGS) entry which is preliminary data.</text>
</comment>
<name>A0A0F9CJA7_9ZZZZ</name>
<accession>A0A0F9CJA7</accession>
<gene>
    <name evidence="1" type="ORF">LCGC14_2394390</name>
</gene>
<sequence length="40" mass="4300">MVSIDAGSIYVTNSTNVTTTTITDGTIVRIAATKLDYNYD</sequence>